<name>A0A1R0H3I2_9FUNG</name>
<feature type="compositionally biased region" description="Polar residues" evidence="1">
    <location>
        <begin position="126"/>
        <end position="139"/>
    </location>
</feature>
<dbReference type="Proteomes" id="UP000187455">
    <property type="component" value="Unassembled WGS sequence"/>
</dbReference>
<evidence type="ECO:0000313" key="3">
    <source>
        <dbReference type="Proteomes" id="UP000187455"/>
    </source>
</evidence>
<comment type="caution">
    <text evidence="2">The sequence shown here is derived from an EMBL/GenBank/DDBJ whole genome shotgun (WGS) entry which is preliminary data.</text>
</comment>
<feature type="region of interest" description="Disordered" evidence="1">
    <location>
        <begin position="109"/>
        <end position="139"/>
    </location>
</feature>
<dbReference type="Gene3D" id="3.30.420.40">
    <property type="match status" value="1"/>
</dbReference>
<gene>
    <name evidence="2" type="ORF">AYI68_g2154</name>
</gene>
<feature type="region of interest" description="Disordered" evidence="1">
    <location>
        <begin position="52"/>
        <end position="88"/>
    </location>
</feature>
<evidence type="ECO:0000256" key="1">
    <source>
        <dbReference type="SAM" id="MobiDB-lite"/>
    </source>
</evidence>
<evidence type="ECO:0000313" key="2">
    <source>
        <dbReference type="EMBL" id="OLY83700.1"/>
    </source>
</evidence>
<dbReference type="SUPFAM" id="SSF53067">
    <property type="entry name" value="Actin-like ATPase domain"/>
    <property type="match status" value="1"/>
</dbReference>
<feature type="compositionally biased region" description="Polar residues" evidence="1">
    <location>
        <begin position="68"/>
        <end position="88"/>
    </location>
</feature>
<dbReference type="EMBL" id="LSSL01000784">
    <property type="protein sequence ID" value="OLY83700.1"/>
    <property type="molecule type" value="Genomic_DNA"/>
</dbReference>
<protein>
    <submittedName>
        <fullName evidence="2">SWI/SNF and RSC complexes subunit arp9</fullName>
    </submittedName>
</protein>
<dbReference type="InterPro" id="IPR043129">
    <property type="entry name" value="ATPase_NBD"/>
</dbReference>
<reference evidence="2 3" key="1">
    <citation type="journal article" date="2016" name="Mol. Biol. Evol.">
        <title>Genome-Wide Survey of Gut Fungi (Harpellales) Reveals the First Horizontally Transferred Ubiquitin Gene from a Mosquito Host.</title>
        <authorList>
            <person name="Wang Y."/>
            <person name="White M.M."/>
            <person name="Kvist S."/>
            <person name="Moncalvo J.M."/>
        </authorList>
    </citation>
    <scope>NUCLEOTIDE SEQUENCE [LARGE SCALE GENOMIC DNA]</scope>
    <source>
        <strain evidence="2 3">ALG-7-W6</strain>
    </source>
</reference>
<keyword evidence="3" id="KW-1185">Reference proteome</keyword>
<dbReference type="STRING" id="133383.A0A1R0H3I2"/>
<dbReference type="PANTHER" id="PTHR11937">
    <property type="entry name" value="ACTIN"/>
    <property type="match status" value="1"/>
</dbReference>
<organism evidence="2 3">
    <name type="scientific">Smittium mucronatum</name>
    <dbReference type="NCBI Taxonomy" id="133383"/>
    <lineage>
        <taxon>Eukaryota</taxon>
        <taxon>Fungi</taxon>
        <taxon>Fungi incertae sedis</taxon>
        <taxon>Zoopagomycota</taxon>
        <taxon>Kickxellomycotina</taxon>
        <taxon>Harpellomycetes</taxon>
        <taxon>Harpellales</taxon>
        <taxon>Legeriomycetaceae</taxon>
        <taxon>Smittium</taxon>
    </lineage>
</organism>
<sequence length="327" mass="36915">MYSFKEEDILVVEFEDYETLATLGTADINQKPTLRVKSRIASIKPNPFELPVTSSSDFISESKVGDPSPQSEFNSLPNTPKETKSTNESASLIMQKEEEIEMDVEHDTLSEPNKNTLPIDIHLENPSPTKKSDNITNTPTKISSQIVDSSNALAKKEKNLKNINNIDTEMDLNQANERNIKNPEENSVLDLETELKNDKNYIFGDSINAVSSDSLEFVSNIFDNDKIIDWSHFKEFCKYILLKELKISVSKNESPIILSVPHSWTKFQKEDITKMLFEEFNVPAMMIIERPLAAIFGNGLTSGLVIDVSFNSTSEFLFSAYTFFSTV</sequence>
<proteinExistence type="predicted"/>
<dbReference type="InterPro" id="IPR004000">
    <property type="entry name" value="Actin"/>
</dbReference>
<dbReference type="Pfam" id="PF00022">
    <property type="entry name" value="Actin"/>
    <property type="match status" value="1"/>
</dbReference>
<accession>A0A1R0H3I2</accession>
<dbReference type="AlphaFoldDB" id="A0A1R0H3I2"/>
<dbReference type="OrthoDB" id="74201at2759"/>